<evidence type="ECO:0000259" key="4">
    <source>
        <dbReference type="Pfam" id="PF00884"/>
    </source>
</evidence>
<feature type="compositionally biased region" description="Basic and acidic residues" evidence="3">
    <location>
        <begin position="492"/>
        <end position="507"/>
    </location>
</feature>
<dbReference type="SUPFAM" id="SSF53649">
    <property type="entry name" value="Alkaline phosphatase-like"/>
    <property type="match status" value="1"/>
</dbReference>
<keyword evidence="6" id="KW-1185">Reference proteome</keyword>
<dbReference type="Gene3D" id="3.40.720.10">
    <property type="entry name" value="Alkaline Phosphatase, subunit A"/>
    <property type="match status" value="1"/>
</dbReference>
<dbReference type="Pfam" id="PF00884">
    <property type="entry name" value="Sulfatase"/>
    <property type="match status" value="1"/>
</dbReference>
<sequence>MKQFIFILVLAFICHGSEKLNYVFMMTDDQGYGDTGFNGHKIIKTPHLDQMAKEGAKLTQFYAGGPVCSPTRGTYLTGRHYYRYGIWGANVGHLPKEEITLASVLKQQGYVTGHFGKWHLGTLNKDYSTKGESRKPTENFAPPWERDYDESFVVESSVSTWDPASEKNPFYINGVPMKGTEESLYGGAARVVVDKAIPFMERAVSEGNPFLAVVWFNAPHEPIKAGPKYLEMYKEHGEAAHYYGCLTEMDEQVGRIRAKLREMGVEKNTVLFFCSDNGPEGKKAKGAKAGTTSGLRGRKRSLYDGGVRVPALAEWPGKIQAGSVIDAAMSTLDYLPTVIALQNHQMPDERPLDGENILALLTGEESQRKRGIPFIHRGKAVLNRGDYKLVYPKELYALSNDWSEENNIASQYPEIVAEMSKELEAFVLSMKESHAGADYGLAKYKALDPWSGVKGIAEATVENSKSDKLKKRADKSKKRNKKNKKNSNETQVSEKHKPLAQNERIDI</sequence>
<dbReference type="STRING" id="313628.LNTAR_08694"/>
<evidence type="ECO:0000256" key="1">
    <source>
        <dbReference type="ARBA" id="ARBA00008779"/>
    </source>
</evidence>
<dbReference type="PANTHER" id="PTHR42693:SF53">
    <property type="entry name" value="ENDO-4-O-SULFATASE"/>
    <property type="match status" value="1"/>
</dbReference>
<organism evidence="5 6">
    <name type="scientific">Lentisphaera araneosa HTCC2155</name>
    <dbReference type="NCBI Taxonomy" id="313628"/>
    <lineage>
        <taxon>Bacteria</taxon>
        <taxon>Pseudomonadati</taxon>
        <taxon>Lentisphaerota</taxon>
        <taxon>Lentisphaeria</taxon>
        <taxon>Lentisphaerales</taxon>
        <taxon>Lentisphaeraceae</taxon>
        <taxon>Lentisphaera</taxon>
    </lineage>
</organism>
<comment type="similarity">
    <text evidence="1">Belongs to the sulfatase family.</text>
</comment>
<dbReference type="PANTHER" id="PTHR42693">
    <property type="entry name" value="ARYLSULFATASE FAMILY MEMBER"/>
    <property type="match status" value="1"/>
</dbReference>
<feature type="compositionally biased region" description="Basic residues" evidence="3">
    <location>
        <begin position="468"/>
        <end position="485"/>
    </location>
</feature>
<gene>
    <name evidence="5" type="ORF">LNTAR_08694</name>
</gene>
<evidence type="ECO:0000256" key="2">
    <source>
        <dbReference type="ARBA" id="ARBA00022801"/>
    </source>
</evidence>
<dbReference type="InterPro" id="IPR000917">
    <property type="entry name" value="Sulfatase_N"/>
</dbReference>
<proteinExistence type="inferred from homology"/>
<dbReference type="RefSeq" id="WP_007277515.1">
    <property type="nucleotide sequence ID" value="NZ_ABCK01000004.1"/>
</dbReference>
<comment type="caution">
    <text evidence="5">The sequence shown here is derived from an EMBL/GenBank/DDBJ whole genome shotgun (WGS) entry which is preliminary data.</text>
</comment>
<evidence type="ECO:0000313" key="5">
    <source>
        <dbReference type="EMBL" id="EDM28634.1"/>
    </source>
</evidence>
<dbReference type="GO" id="GO:0004065">
    <property type="term" value="F:arylsulfatase activity"/>
    <property type="evidence" value="ECO:0007669"/>
    <property type="project" value="TreeGrafter"/>
</dbReference>
<dbReference type="AlphaFoldDB" id="A6DHY0"/>
<dbReference type="Proteomes" id="UP000004947">
    <property type="component" value="Unassembled WGS sequence"/>
</dbReference>
<feature type="region of interest" description="Disordered" evidence="3">
    <location>
        <begin position="462"/>
        <end position="507"/>
    </location>
</feature>
<reference evidence="5 6" key="1">
    <citation type="journal article" date="2010" name="J. Bacteriol.">
        <title>Genome sequence of Lentisphaera araneosa HTCC2155T, the type species of the order Lentisphaerales in the phylum Lentisphaerae.</title>
        <authorList>
            <person name="Thrash J.C."/>
            <person name="Cho J.C."/>
            <person name="Vergin K.L."/>
            <person name="Morris R.M."/>
            <person name="Giovannoni S.J."/>
        </authorList>
    </citation>
    <scope>NUCLEOTIDE SEQUENCE [LARGE SCALE GENOMIC DNA]</scope>
    <source>
        <strain evidence="5 6">HTCC2155</strain>
    </source>
</reference>
<accession>A6DHY0</accession>
<protein>
    <submittedName>
        <fullName evidence="5">N-acetylgalactosamine 6-sulfatase (GALNS)</fullName>
    </submittedName>
</protein>
<name>A6DHY0_9BACT</name>
<feature type="domain" description="Sulfatase N-terminal" evidence="4">
    <location>
        <begin position="21"/>
        <end position="341"/>
    </location>
</feature>
<dbReference type="InterPro" id="IPR017850">
    <property type="entry name" value="Alkaline_phosphatase_core_sf"/>
</dbReference>
<keyword evidence="2" id="KW-0378">Hydrolase</keyword>
<evidence type="ECO:0000313" key="6">
    <source>
        <dbReference type="Proteomes" id="UP000004947"/>
    </source>
</evidence>
<dbReference type="OrthoDB" id="9803751at2"/>
<dbReference type="eggNOG" id="COG3119">
    <property type="taxonomic scope" value="Bacteria"/>
</dbReference>
<evidence type="ECO:0000256" key="3">
    <source>
        <dbReference type="SAM" id="MobiDB-lite"/>
    </source>
</evidence>
<dbReference type="InterPro" id="IPR050738">
    <property type="entry name" value="Sulfatase"/>
</dbReference>
<dbReference type="Gene3D" id="3.30.1120.10">
    <property type="match status" value="1"/>
</dbReference>
<dbReference type="EMBL" id="ABCK01000004">
    <property type="protein sequence ID" value="EDM28634.1"/>
    <property type="molecule type" value="Genomic_DNA"/>
</dbReference>